<sequence>MPPKNHNGSRVDKDGWSKTIEMEDVVSLGSSLDQSAPDRSQTPTQSDFSSNPPLSESQHNPQNSEPGFLNAIAEIFAHPNPDGSIFIDADKFKTLSPLLAIEKIASVQTLSMVEKITQRLDSFEKLLNSVVHSKPKMNLSWALTTKKYTPTISKMPIAHPPPSNRVLNEFKPAFFIICKTIPDSRPFFQMSPPEITKKVNNVLKDIDAVTADGSSISVKGVAQLPLGDFKFFTQTRFATNWLLEHKHEWTHLCDPTLVTPPSTFPVILHSVPISFTPNNKATLAELCRENRIHPDHIQGARWLGNPQANKKSHGSLIVNFFDNDLARKVEKGSLFFNYLPLTGAHYKKSPLQCFQCLEIGHTAQICKNSPLSKILQLKDGS</sequence>
<accession>A0A180GRP2</accession>
<dbReference type="Proteomes" id="UP000005240">
    <property type="component" value="Unassembled WGS sequence"/>
</dbReference>
<dbReference type="STRING" id="630390.A0A180GRP2"/>
<feature type="region of interest" description="Disordered" evidence="1">
    <location>
        <begin position="27"/>
        <end position="66"/>
    </location>
</feature>
<evidence type="ECO:0000256" key="1">
    <source>
        <dbReference type="SAM" id="MobiDB-lite"/>
    </source>
</evidence>
<dbReference type="EMBL" id="ADAS02000028">
    <property type="protein sequence ID" value="OAV95486.1"/>
    <property type="molecule type" value="Genomic_DNA"/>
</dbReference>
<keyword evidence="4" id="KW-1185">Reference proteome</keyword>
<feature type="compositionally biased region" description="Polar residues" evidence="1">
    <location>
        <begin position="28"/>
        <end position="65"/>
    </location>
</feature>
<evidence type="ECO:0000313" key="3">
    <source>
        <dbReference type="EnsemblFungi" id="PTTG_26629-t43_1-p1"/>
    </source>
</evidence>
<reference evidence="2" key="2">
    <citation type="submission" date="2016-05" db="EMBL/GenBank/DDBJ databases">
        <title>Comparative analysis highlights variable genome content of wheat rusts and divergence of the mating loci.</title>
        <authorList>
            <person name="Cuomo C.A."/>
            <person name="Bakkeren G."/>
            <person name="Szabo L."/>
            <person name="Khalil H."/>
            <person name="Joly D."/>
            <person name="Goldberg J."/>
            <person name="Young S."/>
            <person name="Zeng Q."/>
            <person name="Fellers J."/>
        </authorList>
    </citation>
    <scope>NUCLEOTIDE SEQUENCE [LARGE SCALE GENOMIC DNA]</scope>
    <source>
        <strain evidence="2">1-1 BBBD Race 1</strain>
    </source>
</reference>
<reference evidence="2" key="1">
    <citation type="submission" date="2009-11" db="EMBL/GenBank/DDBJ databases">
        <authorList>
            <consortium name="The Broad Institute Genome Sequencing Platform"/>
            <person name="Ward D."/>
            <person name="Feldgarden M."/>
            <person name="Earl A."/>
            <person name="Young S.K."/>
            <person name="Zeng Q."/>
            <person name="Koehrsen M."/>
            <person name="Alvarado L."/>
            <person name="Berlin A."/>
            <person name="Bochicchio J."/>
            <person name="Borenstein D."/>
            <person name="Chapman S.B."/>
            <person name="Chen Z."/>
            <person name="Engels R."/>
            <person name="Freedman E."/>
            <person name="Gellesch M."/>
            <person name="Goldberg J."/>
            <person name="Griggs A."/>
            <person name="Gujja S."/>
            <person name="Heilman E."/>
            <person name="Heiman D."/>
            <person name="Hepburn T."/>
            <person name="Howarth C."/>
            <person name="Jen D."/>
            <person name="Larson L."/>
            <person name="Lewis B."/>
            <person name="Mehta T."/>
            <person name="Park D."/>
            <person name="Pearson M."/>
            <person name="Roberts A."/>
            <person name="Saif S."/>
            <person name="Shea T."/>
            <person name="Shenoy N."/>
            <person name="Sisk P."/>
            <person name="Stolte C."/>
            <person name="Sykes S."/>
            <person name="Thomson T."/>
            <person name="Walk T."/>
            <person name="White J."/>
            <person name="Yandava C."/>
            <person name="Izard J."/>
            <person name="Baranova O.V."/>
            <person name="Blanton J.M."/>
            <person name="Tanner A.C."/>
            <person name="Dewhirst F.E."/>
            <person name="Haas B."/>
            <person name="Nusbaum C."/>
            <person name="Birren B."/>
        </authorList>
    </citation>
    <scope>NUCLEOTIDE SEQUENCE [LARGE SCALE GENOMIC DNA]</scope>
    <source>
        <strain evidence="2">1-1 BBBD Race 1</strain>
    </source>
</reference>
<reference evidence="3" key="4">
    <citation type="submission" date="2025-05" db="UniProtKB">
        <authorList>
            <consortium name="EnsemblFungi"/>
        </authorList>
    </citation>
    <scope>IDENTIFICATION</scope>
    <source>
        <strain evidence="3">isolate 1-1 / race 1 (BBBD)</strain>
    </source>
</reference>
<dbReference type="EnsemblFungi" id="PTTG_26629-t43_1">
    <property type="protein sequence ID" value="PTTG_26629-t43_1-p1"/>
    <property type="gene ID" value="PTTG_26629"/>
</dbReference>
<feature type="region of interest" description="Disordered" evidence="1">
    <location>
        <begin position="1"/>
        <end position="20"/>
    </location>
</feature>
<proteinExistence type="predicted"/>
<reference evidence="3 4" key="3">
    <citation type="journal article" date="2017" name="G3 (Bethesda)">
        <title>Comparative analysis highlights variable genome content of wheat rusts and divergence of the mating loci.</title>
        <authorList>
            <person name="Cuomo C.A."/>
            <person name="Bakkeren G."/>
            <person name="Khalil H.B."/>
            <person name="Panwar V."/>
            <person name="Joly D."/>
            <person name="Linning R."/>
            <person name="Sakthikumar S."/>
            <person name="Song X."/>
            <person name="Adiconis X."/>
            <person name="Fan L."/>
            <person name="Goldberg J.M."/>
            <person name="Levin J.Z."/>
            <person name="Young S."/>
            <person name="Zeng Q."/>
            <person name="Anikster Y."/>
            <person name="Bruce M."/>
            <person name="Wang M."/>
            <person name="Yin C."/>
            <person name="McCallum B."/>
            <person name="Szabo L.J."/>
            <person name="Hulbert S."/>
            <person name="Chen X."/>
            <person name="Fellers J.P."/>
        </authorList>
    </citation>
    <scope>NUCLEOTIDE SEQUENCE</scope>
    <source>
        <strain evidence="4">Isolate 1-1 / race 1 (BBBD)</strain>
        <strain evidence="3">isolate 1-1 / race 1 (BBBD)</strain>
    </source>
</reference>
<protein>
    <submittedName>
        <fullName evidence="2 3">Uncharacterized protein</fullName>
    </submittedName>
</protein>
<dbReference type="VEuPathDB" id="FungiDB:PTTG_26629"/>
<evidence type="ECO:0000313" key="4">
    <source>
        <dbReference type="Proteomes" id="UP000005240"/>
    </source>
</evidence>
<dbReference type="OrthoDB" id="2517139at2759"/>
<dbReference type="AlphaFoldDB" id="A0A180GRP2"/>
<organism evidence="2">
    <name type="scientific">Puccinia triticina (isolate 1-1 / race 1 (BBBD))</name>
    <name type="common">Brown leaf rust fungus</name>
    <dbReference type="NCBI Taxonomy" id="630390"/>
    <lineage>
        <taxon>Eukaryota</taxon>
        <taxon>Fungi</taxon>
        <taxon>Dikarya</taxon>
        <taxon>Basidiomycota</taxon>
        <taxon>Pucciniomycotina</taxon>
        <taxon>Pucciniomycetes</taxon>
        <taxon>Pucciniales</taxon>
        <taxon>Pucciniaceae</taxon>
        <taxon>Puccinia</taxon>
    </lineage>
</organism>
<name>A0A180GRP2_PUCT1</name>
<gene>
    <name evidence="2" type="ORF">PTTG_26629</name>
</gene>
<evidence type="ECO:0000313" key="2">
    <source>
        <dbReference type="EMBL" id="OAV95486.1"/>
    </source>
</evidence>